<feature type="chain" id="PRO_5046258044" description="C-type lectin domain-containing protein" evidence="2">
    <location>
        <begin position="20"/>
        <end position="243"/>
    </location>
</feature>
<keyword evidence="2" id="KW-0732">Signal</keyword>
<dbReference type="EMBL" id="CAWYQH010000002">
    <property type="protein sequence ID" value="CAK8673705.1"/>
    <property type="molecule type" value="Genomic_DNA"/>
</dbReference>
<organism evidence="3 4">
    <name type="scientific">Clavelina lepadiformis</name>
    <name type="common">Light-bulb sea squirt</name>
    <name type="synonym">Ascidia lepadiformis</name>
    <dbReference type="NCBI Taxonomy" id="159417"/>
    <lineage>
        <taxon>Eukaryota</taxon>
        <taxon>Metazoa</taxon>
        <taxon>Chordata</taxon>
        <taxon>Tunicata</taxon>
        <taxon>Ascidiacea</taxon>
        <taxon>Aplousobranchia</taxon>
        <taxon>Clavelinidae</taxon>
        <taxon>Clavelina</taxon>
    </lineage>
</organism>
<evidence type="ECO:0008006" key="5">
    <source>
        <dbReference type="Google" id="ProtNLM"/>
    </source>
</evidence>
<reference evidence="3 4" key="1">
    <citation type="submission" date="2024-02" db="EMBL/GenBank/DDBJ databases">
        <authorList>
            <person name="Daric V."/>
            <person name="Darras S."/>
        </authorList>
    </citation>
    <scope>NUCLEOTIDE SEQUENCE [LARGE SCALE GENOMIC DNA]</scope>
</reference>
<evidence type="ECO:0000313" key="3">
    <source>
        <dbReference type="EMBL" id="CAK8673705.1"/>
    </source>
</evidence>
<gene>
    <name evidence="3" type="ORF">CVLEPA_LOCUS3469</name>
</gene>
<dbReference type="Gene3D" id="3.10.100.10">
    <property type="entry name" value="Mannose-Binding Protein A, subunit A"/>
    <property type="match status" value="1"/>
</dbReference>
<evidence type="ECO:0000256" key="1">
    <source>
        <dbReference type="SAM" id="Coils"/>
    </source>
</evidence>
<feature type="signal peptide" evidence="2">
    <location>
        <begin position="1"/>
        <end position="19"/>
    </location>
</feature>
<protein>
    <recommendedName>
        <fullName evidence="5">C-type lectin domain-containing protein</fullName>
    </recommendedName>
</protein>
<keyword evidence="1" id="KW-0175">Coiled coil</keyword>
<evidence type="ECO:0000256" key="2">
    <source>
        <dbReference type="SAM" id="SignalP"/>
    </source>
</evidence>
<feature type="coiled-coil region" evidence="1">
    <location>
        <begin position="65"/>
        <end position="92"/>
    </location>
</feature>
<dbReference type="InterPro" id="IPR016186">
    <property type="entry name" value="C-type_lectin-like/link_sf"/>
</dbReference>
<proteinExistence type="predicted"/>
<dbReference type="SUPFAM" id="SSF56436">
    <property type="entry name" value="C-type lectin-like"/>
    <property type="match status" value="1"/>
</dbReference>
<dbReference type="Proteomes" id="UP001642483">
    <property type="component" value="Unassembled WGS sequence"/>
</dbReference>
<sequence length="243" mass="27686">MKNFALFLTFVSSLLLVVAQDSNDICLSVRRNDIRPEILTGRIGKAGPRGLKGEPGQCACDPHEITQLRQQIGALDEKIQRLAEKNDEQTRRACVGGLIYKDVCIKLPYVVGRRVQFAEVERICASMNSTVAEVVNDVMYDRVFQYVNSTWVGSGTAQWTYVWLRSTFEPVNNPNNRITLSSGEKITLSKWFPGRPYKGTQHATRVNLMFEVSLRFRGANNRNNHLWNVDPNSSWLPLCQYRM</sequence>
<evidence type="ECO:0000313" key="4">
    <source>
        <dbReference type="Proteomes" id="UP001642483"/>
    </source>
</evidence>
<keyword evidence="4" id="KW-1185">Reference proteome</keyword>
<dbReference type="InterPro" id="IPR016187">
    <property type="entry name" value="CTDL_fold"/>
</dbReference>
<name>A0ABP0F1W1_CLALP</name>
<comment type="caution">
    <text evidence="3">The sequence shown here is derived from an EMBL/GenBank/DDBJ whole genome shotgun (WGS) entry which is preliminary data.</text>
</comment>
<accession>A0ABP0F1W1</accession>